<keyword evidence="3" id="KW-1185">Reference proteome</keyword>
<evidence type="ECO:0008006" key="4">
    <source>
        <dbReference type="Google" id="ProtNLM"/>
    </source>
</evidence>
<sequence length="313" mass="35696">MSYVFLFLSPMQKAAQWLLPCLLLCAAWSCSGFTDESNALNFVQRKVLPRVAPPPKLSTAQSGPMEPWLIQHKYIFACHHKAGVYLMEDLFKIVSGVLGAKDSDMGHWIQPCYPGACFFPEAPFQIWVDLYSYERAQEAREAAGAKGIRVVGIVRDPMSMIVSAYCYHHRGMEPYNIMFFPEGTLLQLGPKEGLKFVAERMLTLVENMTSAFEQPFNDTFHLDYEKVTGSSQGFDDQVEEMMSFLFQDHLPSEQISLVLNITQFVDLHRFPSTSNHTNDEECEDEVRKYVPSLPPELLSRYRSFQERLGYAAT</sequence>
<organism evidence="2 3">
    <name type="scientific">Symbiodinium natans</name>
    <dbReference type="NCBI Taxonomy" id="878477"/>
    <lineage>
        <taxon>Eukaryota</taxon>
        <taxon>Sar</taxon>
        <taxon>Alveolata</taxon>
        <taxon>Dinophyceae</taxon>
        <taxon>Suessiales</taxon>
        <taxon>Symbiodiniaceae</taxon>
        <taxon>Symbiodinium</taxon>
    </lineage>
</organism>
<name>A0A812LE13_9DINO</name>
<dbReference type="Gene3D" id="3.40.50.300">
    <property type="entry name" value="P-loop containing nucleotide triphosphate hydrolases"/>
    <property type="match status" value="1"/>
</dbReference>
<dbReference type="OrthoDB" id="408158at2759"/>
<comment type="caution">
    <text evidence="2">The sequence shown here is derived from an EMBL/GenBank/DDBJ whole genome shotgun (WGS) entry which is preliminary data.</text>
</comment>
<evidence type="ECO:0000256" key="1">
    <source>
        <dbReference type="SAM" id="SignalP"/>
    </source>
</evidence>
<evidence type="ECO:0000313" key="2">
    <source>
        <dbReference type="EMBL" id="CAE7239629.1"/>
    </source>
</evidence>
<dbReference type="EMBL" id="CAJNDS010000890">
    <property type="protein sequence ID" value="CAE7239629.1"/>
    <property type="molecule type" value="Genomic_DNA"/>
</dbReference>
<dbReference type="SUPFAM" id="SSF52540">
    <property type="entry name" value="P-loop containing nucleoside triphosphate hydrolases"/>
    <property type="match status" value="1"/>
</dbReference>
<reference evidence="2" key="1">
    <citation type="submission" date="2021-02" db="EMBL/GenBank/DDBJ databases">
        <authorList>
            <person name="Dougan E. K."/>
            <person name="Rhodes N."/>
            <person name="Thang M."/>
            <person name="Chan C."/>
        </authorList>
    </citation>
    <scope>NUCLEOTIDE SEQUENCE</scope>
</reference>
<feature type="signal peptide" evidence="1">
    <location>
        <begin position="1"/>
        <end position="32"/>
    </location>
</feature>
<dbReference type="InterPro" id="IPR027417">
    <property type="entry name" value="P-loop_NTPase"/>
</dbReference>
<feature type="chain" id="PRO_5032279772" description="Sulfotransferase" evidence="1">
    <location>
        <begin position="33"/>
        <end position="313"/>
    </location>
</feature>
<evidence type="ECO:0000313" key="3">
    <source>
        <dbReference type="Proteomes" id="UP000604046"/>
    </source>
</evidence>
<dbReference type="Proteomes" id="UP000604046">
    <property type="component" value="Unassembled WGS sequence"/>
</dbReference>
<dbReference type="AlphaFoldDB" id="A0A812LE13"/>
<gene>
    <name evidence="2" type="ORF">SNAT2548_LOCUS10660</name>
</gene>
<proteinExistence type="predicted"/>
<keyword evidence="1" id="KW-0732">Signal</keyword>
<accession>A0A812LE13</accession>
<protein>
    <recommendedName>
        <fullName evidence="4">Sulfotransferase</fullName>
    </recommendedName>
</protein>